<name>A0ABR2EK52_9ROSI</name>
<gene>
    <name evidence="1" type="ORF">V6N12_010337</name>
</gene>
<dbReference type="Proteomes" id="UP001472677">
    <property type="component" value="Unassembled WGS sequence"/>
</dbReference>
<proteinExistence type="predicted"/>
<comment type="caution">
    <text evidence="1">The sequence shown here is derived from an EMBL/GenBank/DDBJ whole genome shotgun (WGS) entry which is preliminary data.</text>
</comment>
<keyword evidence="2" id="KW-1185">Reference proteome</keyword>
<accession>A0ABR2EK52</accession>
<sequence>MPSCDLRCGISGLIGGSGASNLANLLAVSAPIPPLSLSGHLGALAGDLGCFPLNDEAYPPSSHWPTSTPVILRLAFTTAPVGSLNQATAYESPAHSSTGTRSEPWAPPTAWELTISCSISLPDGERKLVMLSATGLSPSRVGHFTALPSSTTL</sequence>
<reference evidence="1 2" key="1">
    <citation type="journal article" date="2024" name="G3 (Bethesda)">
        <title>Genome assembly of Hibiscus sabdariffa L. provides insights into metabolisms of medicinal natural products.</title>
        <authorList>
            <person name="Kim T."/>
        </authorList>
    </citation>
    <scope>NUCLEOTIDE SEQUENCE [LARGE SCALE GENOMIC DNA]</scope>
    <source>
        <strain evidence="1">TK-2024</strain>
        <tissue evidence="1">Old leaves</tissue>
    </source>
</reference>
<evidence type="ECO:0000313" key="2">
    <source>
        <dbReference type="Proteomes" id="UP001472677"/>
    </source>
</evidence>
<protein>
    <submittedName>
        <fullName evidence="1">Uncharacterized protein</fullName>
    </submittedName>
</protein>
<organism evidence="1 2">
    <name type="scientific">Hibiscus sabdariffa</name>
    <name type="common">roselle</name>
    <dbReference type="NCBI Taxonomy" id="183260"/>
    <lineage>
        <taxon>Eukaryota</taxon>
        <taxon>Viridiplantae</taxon>
        <taxon>Streptophyta</taxon>
        <taxon>Embryophyta</taxon>
        <taxon>Tracheophyta</taxon>
        <taxon>Spermatophyta</taxon>
        <taxon>Magnoliopsida</taxon>
        <taxon>eudicotyledons</taxon>
        <taxon>Gunneridae</taxon>
        <taxon>Pentapetalae</taxon>
        <taxon>rosids</taxon>
        <taxon>malvids</taxon>
        <taxon>Malvales</taxon>
        <taxon>Malvaceae</taxon>
        <taxon>Malvoideae</taxon>
        <taxon>Hibiscus</taxon>
    </lineage>
</organism>
<evidence type="ECO:0000313" key="1">
    <source>
        <dbReference type="EMBL" id="KAK8562251.1"/>
    </source>
</evidence>
<dbReference type="EMBL" id="JBBPBM010000012">
    <property type="protein sequence ID" value="KAK8562251.1"/>
    <property type="molecule type" value="Genomic_DNA"/>
</dbReference>